<dbReference type="Gene3D" id="3.90.1480.20">
    <property type="entry name" value="Glycosyl transferase family 29"/>
    <property type="match status" value="1"/>
</dbReference>
<protein>
    <submittedName>
        <fullName evidence="1">Uncharacterized protein</fullName>
    </submittedName>
</protein>
<sequence>MLRELIASYARTPRPRRIAVVGNAPLGPDPGRAALVDGCDLVVRITSLAVDRPGELPALGRRCDVVVLHRGVLASPFTFADYTSRLYLLVEPGRLHWEPEVLPDWWPMDLGFVPVSNYEFTLPLVHLLGLDVAEPVWPTTGTLATYLVSELFPEATTLLTGMSIVDNPEQTTFRHAWGDAVEVTAEHRLSAEAELLRRWNAEGRIRLLP</sequence>
<comment type="caution">
    <text evidence="1">The sequence shown here is derived from an EMBL/GenBank/DDBJ whole genome shotgun (WGS) entry which is preliminary data.</text>
</comment>
<dbReference type="AlphaFoldDB" id="A0A4D4JG94"/>
<gene>
    <name evidence="1" type="ORF">GTS_53010</name>
</gene>
<reference evidence="2" key="1">
    <citation type="submission" date="2019-04" db="EMBL/GenBank/DDBJ databases">
        <title>Draft genome sequence of Pseudonocardiaceae bacterium SL3-2-4.</title>
        <authorList>
            <person name="Ningsih F."/>
            <person name="Yokota A."/>
            <person name="Sakai Y."/>
            <person name="Nanatani K."/>
            <person name="Yabe S."/>
            <person name="Oetari A."/>
            <person name="Sjamsuridzal W."/>
        </authorList>
    </citation>
    <scope>NUCLEOTIDE SEQUENCE [LARGE SCALE GENOMIC DNA]</scope>
    <source>
        <strain evidence="2">SL3-2-4</strain>
    </source>
</reference>
<organism evidence="1 2">
    <name type="scientific">Gandjariella thermophila</name>
    <dbReference type="NCBI Taxonomy" id="1931992"/>
    <lineage>
        <taxon>Bacteria</taxon>
        <taxon>Bacillati</taxon>
        <taxon>Actinomycetota</taxon>
        <taxon>Actinomycetes</taxon>
        <taxon>Pseudonocardiales</taxon>
        <taxon>Pseudonocardiaceae</taxon>
        <taxon>Gandjariella</taxon>
    </lineage>
</organism>
<proteinExistence type="predicted"/>
<dbReference type="InterPro" id="IPR038578">
    <property type="entry name" value="GT29-like_sf"/>
</dbReference>
<dbReference type="OrthoDB" id="3771115at2"/>
<evidence type="ECO:0000313" key="2">
    <source>
        <dbReference type="Proteomes" id="UP000298860"/>
    </source>
</evidence>
<dbReference type="EMBL" id="BJFL01000051">
    <property type="protein sequence ID" value="GDY33668.1"/>
    <property type="molecule type" value="Genomic_DNA"/>
</dbReference>
<keyword evidence="2" id="KW-1185">Reference proteome</keyword>
<dbReference type="RefSeq" id="WP_137816592.1">
    <property type="nucleotide sequence ID" value="NZ_BJFL01000051.1"/>
</dbReference>
<dbReference type="Proteomes" id="UP000298860">
    <property type="component" value="Unassembled WGS sequence"/>
</dbReference>
<name>A0A4D4JG94_9PSEU</name>
<accession>A0A4D4JG94</accession>
<evidence type="ECO:0000313" key="1">
    <source>
        <dbReference type="EMBL" id="GDY33668.1"/>
    </source>
</evidence>